<dbReference type="Proteomes" id="UP001140206">
    <property type="component" value="Chromosome 1"/>
</dbReference>
<comment type="caution">
    <text evidence="3">The sequence shown here is derived from an EMBL/GenBank/DDBJ whole genome shotgun (WGS) entry which is preliminary data.</text>
</comment>
<keyword evidence="4" id="KW-1185">Reference proteome</keyword>
<dbReference type="PANTHER" id="PTHR31639:SF285">
    <property type="entry name" value="OS01G0730200 PROTEIN"/>
    <property type="match status" value="1"/>
</dbReference>
<reference evidence="3" key="1">
    <citation type="submission" date="2022-08" db="EMBL/GenBank/DDBJ databases">
        <authorList>
            <person name="Marques A."/>
        </authorList>
    </citation>
    <scope>NUCLEOTIDE SEQUENCE</scope>
    <source>
        <strain evidence="3">RhyPub2mFocal</strain>
        <tissue evidence="3">Leaves</tissue>
    </source>
</reference>
<accession>A0AAV8H509</accession>
<name>A0AAV8H509_9POAL</name>
<dbReference type="AlphaFoldDB" id="A0AAV8H509"/>
<dbReference type="SUPFAM" id="SSF52058">
    <property type="entry name" value="L domain-like"/>
    <property type="match status" value="1"/>
</dbReference>
<gene>
    <name evidence="3" type="ORF">LUZ62_022919</name>
</gene>
<dbReference type="InterPro" id="IPR001810">
    <property type="entry name" value="F-box_dom"/>
</dbReference>
<protein>
    <submittedName>
        <fullName evidence="3">F-box/RNI-like superfamily protein</fullName>
    </submittedName>
</protein>
<dbReference type="CDD" id="cd22160">
    <property type="entry name" value="F-box_AtFBL13-like"/>
    <property type="match status" value="1"/>
</dbReference>
<dbReference type="InterPro" id="IPR036047">
    <property type="entry name" value="F-box-like_dom_sf"/>
</dbReference>
<feature type="domain" description="F-box/LRR-repeat protein 15/At3g58940/PEG3-like LRR" evidence="2">
    <location>
        <begin position="176"/>
        <end position="286"/>
    </location>
</feature>
<evidence type="ECO:0000259" key="1">
    <source>
        <dbReference type="Pfam" id="PF00646"/>
    </source>
</evidence>
<evidence type="ECO:0000313" key="3">
    <source>
        <dbReference type="EMBL" id="KAJ4810353.1"/>
    </source>
</evidence>
<dbReference type="InterPro" id="IPR053781">
    <property type="entry name" value="F-box_AtFBL13-like"/>
</dbReference>
<evidence type="ECO:0000259" key="2">
    <source>
        <dbReference type="Pfam" id="PF24758"/>
    </source>
</evidence>
<organism evidence="3 4">
    <name type="scientific">Rhynchospora pubera</name>
    <dbReference type="NCBI Taxonomy" id="906938"/>
    <lineage>
        <taxon>Eukaryota</taxon>
        <taxon>Viridiplantae</taxon>
        <taxon>Streptophyta</taxon>
        <taxon>Embryophyta</taxon>
        <taxon>Tracheophyta</taxon>
        <taxon>Spermatophyta</taxon>
        <taxon>Magnoliopsida</taxon>
        <taxon>Liliopsida</taxon>
        <taxon>Poales</taxon>
        <taxon>Cyperaceae</taxon>
        <taxon>Cyperoideae</taxon>
        <taxon>Rhynchosporeae</taxon>
        <taxon>Rhynchospora</taxon>
    </lineage>
</organism>
<dbReference type="SUPFAM" id="SSF81383">
    <property type="entry name" value="F-box domain"/>
    <property type="match status" value="1"/>
</dbReference>
<proteinExistence type="predicted"/>
<dbReference type="EMBL" id="JAMFTS010000001">
    <property type="protein sequence ID" value="KAJ4810353.1"/>
    <property type="molecule type" value="Genomic_DNA"/>
</dbReference>
<evidence type="ECO:0000313" key="4">
    <source>
        <dbReference type="Proteomes" id="UP001140206"/>
    </source>
</evidence>
<dbReference type="Pfam" id="PF24758">
    <property type="entry name" value="LRR_At5g56370"/>
    <property type="match status" value="1"/>
</dbReference>
<dbReference type="Pfam" id="PF00646">
    <property type="entry name" value="F-box"/>
    <property type="match status" value="1"/>
</dbReference>
<dbReference type="Gene3D" id="1.20.1280.50">
    <property type="match status" value="1"/>
</dbReference>
<dbReference type="InterPro" id="IPR055411">
    <property type="entry name" value="LRR_FXL15/At3g58940/PEG3-like"/>
</dbReference>
<feature type="domain" description="F-box" evidence="1">
    <location>
        <begin position="84"/>
        <end position="118"/>
    </location>
</feature>
<sequence length="499" mass="56794">MLPLVNPLGNQAAVVSLKKIIMLPFEVLDFLKDKRNSSNVLVILAMVPAVSFLLHKQVKFRPYFPIRKNNASKQDTFGNDTIGNLPECIKHKILVYLPIKEAVRTSILSKSWRHTWSTIPDLVIDNSIKSNYHQNKDNLEESRNEKFVNQLVSCHKGNLHKFKLSGKKLCSFFPSRWMQTLSQKQISELILEAEIEERLHIGGNGFSCCLKLKVLVLSRCVFILPSEFDGFRLLHTLDIRDCIAIKMDISTLVSLCPLLEKLTLKPTFDQVIKINAPNLRELTIYGKFYLVSLLTPNLCIAKFETPQSVTKATSRTVGIQGNLIKQPVYIYGIKSSKPENGILSCSTFCYFLWDYPPTLQYLTTMVVILEPSEYYIAHKLLGGVSFLQKLVLYLEPVDPSSVSKVNKVQDKIFPRLREATIIPFSSSEIVFEFTESILRNAPILENLTVKGEMKDSEIFKLNEIPKLSAKDEIIFCKSYFCADGKFQCCCCPQCDIVVW</sequence>
<dbReference type="PANTHER" id="PTHR31639">
    <property type="entry name" value="F-BOX PROTEIN-LIKE"/>
    <property type="match status" value="1"/>
</dbReference>